<accession>A0A2A2D6R0</accession>
<dbReference type="Pfam" id="PF00534">
    <property type="entry name" value="Glycos_transf_1"/>
    <property type="match status" value="1"/>
</dbReference>
<feature type="binding site" evidence="7">
    <location>
        <position position="375"/>
    </location>
    <ligand>
        <name>UDP-N-acetyl-alpha-D-glucosamine</name>
        <dbReference type="ChEBI" id="CHEBI:57705"/>
    </ligand>
</feature>
<proteinExistence type="inferred from homology"/>
<dbReference type="Pfam" id="PF13579">
    <property type="entry name" value="Glyco_trans_4_4"/>
    <property type="match status" value="1"/>
</dbReference>
<keyword evidence="11" id="KW-1185">Reference proteome</keyword>
<feature type="binding site" evidence="7">
    <location>
        <position position="127"/>
    </location>
    <ligand>
        <name>1D-myo-inositol 3-phosphate</name>
        <dbReference type="ChEBI" id="CHEBI:58401"/>
    </ligand>
</feature>
<comment type="similarity">
    <text evidence="1 7">Belongs to the glycosyltransferase group 1 family. MshA subfamily.</text>
</comment>
<feature type="binding site" evidence="7">
    <location>
        <begin position="69"/>
        <end position="74"/>
    </location>
    <ligand>
        <name>1D-myo-inositol 3-phosphate</name>
        <dbReference type="ChEBI" id="CHEBI:58401"/>
    </ligand>
</feature>
<comment type="subunit">
    <text evidence="7">Homodimer.</text>
</comment>
<dbReference type="InterPro" id="IPR017814">
    <property type="entry name" value="Mycothiol_biosynthesis_MshA"/>
</dbReference>
<feature type="domain" description="Glycosyltransferase subfamily 4-like N-terminal" evidence="9">
    <location>
        <begin position="71"/>
        <end position="246"/>
    </location>
</feature>
<feature type="binding site" evidence="7">
    <location>
        <position position="367"/>
    </location>
    <ligand>
        <name>UDP-N-acetyl-alpha-D-glucosamine</name>
        <dbReference type="ChEBI" id="CHEBI:57705"/>
    </ligand>
</feature>
<dbReference type="GO" id="GO:0102710">
    <property type="term" value="F:D-inositol-3-phosphate glycosyltransferase activity"/>
    <property type="evidence" value="ECO:0007669"/>
    <property type="project" value="UniProtKB-EC"/>
</dbReference>
<feature type="binding site" evidence="7">
    <location>
        <position position="184"/>
    </location>
    <ligand>
        <name>1D-myo-inositol 3-phosphate</name>
        <dbReference type="ChEBI" id="CHEBI:58401"/>
    </ligand>
</feature>
<evidence type="ECO:0000256" key="5">
    <source>
        <dbReference type="ARBA" id="ARBA00022842"/>
    </source>
</evidence>
<evidence type="ECO:0000313" key="10">
    <source>
        <dbReference type="EMBL" id="PAU47204.1"/>
    </source>
</evidence>
<keyword evidence="2 7" id="KW-0328">Glycosyltransferase</keyword>
<dbReference type="InterPro" id="IPR028098">
    <property type="entry name" value="Glyco_trans_4-like_N"/>
</dbReference>
<dbReference type="InterPro" id="IPR001296">
    <property type="entry name" value="Glyco_trans_1"/>
</dbReference>
<comment type="catalytic activity">
    <reaction evidence="6 7">
        <text>1D-myo-inositol 3-phosphate + UDP-N-acetyl-alpha-D-glucosamine = 1D-myo-inositol 2-acetamido-2-deoxy-alpha-D-glucopyranoside 3-phosphate + UDP + H(+)</text>
        <dbReference type="Rhea" id="RHEA:26188"/>
        <dbReference type="ChEBI" id="CHEBI:15378"/>
        <dbReference type="ChEBI" id="CHEBI:57705"/>
        <dbReference type="ChEBI" id="CHEBI:58223"/>
        <dbReference type="ChEBI" id="CHEBI:58401"/>
        <dbReference type="ChEBI" id="CHEBI:58892"/>
        <dbReference type="EC" id="2.4.1.250"/>
    </reaction>
</comment>
<dbReference type="HAMAP" id="MF_01695">
    <property type="entry name" value="MshA"/>
    <property type="match status" value="1"/>
</dbReference>
<feature type="binding site" evidence="7">
    <location>
        <position position="354"/>
    </location>
    <ligand>
        <name>Mg(2+)</name>
        <dbReference type="ChEBI" id="CHEBI:18420"/>
    </ligand>
</feature>
<feature type="binding site" evidence="7">
    <location>
        <begin position="64"/>
        <end position="65"/>
    </location>
    <ligand>
        <name>UDP-N-acetyl-alpha-D-glucosamine</name>
        <dbReference type="ChEBI" id="CHEBI:57705"/>
    </ligand>
</feature>
<feature type="binding site" evidence="7">
    <location>
        <position position="160"/>
    </location>
    <ligand>
        <name>1D-myo-inositol 3-phosphate</name>
        <dbReference type="ChEBI" id="CHEBI:58401"/>
    </ligand>
</feature>
<evidence type="ECO:0000256" key="7">
    <source>
        <dbReference type="HAMAP-Rule" id="MF_01695"/>
    </source>
</evidence>
<gene>
    <name evidence="7 10" type="primary">mshA</name>
    <name evidence="10" type="ORF">CK936_20115</name>
</gene>
<feature type="binding site" evidence="7">
    <location>
        <position position="345"/>
    </location>
    <ligand>
        <name>UDP-N-acetyl-alpha-D-glucosamine</name>
        <dbReference type="ChEBI" id="CHEBI:57705"/>
    </ligand>
</feature>
<dbReference type="AlphaFoldDB" id="A0A2A2D6R0"/>
<evidence type="ECO:0000256" key="6">
    <source>
        <dbReference type="ARBA" id="ARBA00048131"/>
    </source>
</evidence>
<keyword evidence="3 7" id="KW-0808">Transferase</keyword>
<evidence type="ECO:0000259" key="8">
    <source>
        <dbReference type="Pfam" id="PF00534"/>
    </source>
</evidence>
<feature type="binding site" evidence="7">
    <location>
        <position position="381"/>
    </location>
    <ligand>
        <name>Mg(2+)</name>
        <dbReference type="ChEBI" id="CHEBI:18420"/>
    </ligand>
</feature>
<evidence type="ECO:0000256" key="4">
    <source>
        <dbReference type="ARBA" id="ARBA00022723"/>
    </source>
</evidence>
<evidence type="ECO:0000256" key="1">
    <source>
        <dbReference type="ARBA" id="ARBA00008449"/>
    </source>
</evidence>
<feature type="binding site" evidence="7">
    <location>
        <position position="279"/>
    </location>
    <ligand>
        <name>UDP-N-acetyl-alpha-D-glucosamine</name>
        <dbReference type="ChEBI" id="CHEBI:57705"/>
    </ligand>
</feature>
<dbReference type="NCBIfam" id="TIGR03449">
    <property type="entry name" value="mycothiol_MshA"/>
    <property type="match status" value="1"/>
</dbReference>
<protein>
    <recommendedName>
        <fullName evidence="7">D-inositol-3-phosphate glycosyltransferase</fullName>
        <ecNumber evidence="7">2.4.1.250</ecNumber>
    </recommendedName>
    <alternativeName>
        <fullName evidence="7">N-acetylglucosamine-inositol-phosphate N-acetylglucosaminyltransferase</fullName>
        <shortName evidence="7">GlcNAc-Ins-P N-acetylglucosaminyltransferase</shortName>
    </alternativeName>
</protein>
<feature type="binding site" evidence="7">
    <location>
        <position position="58"/>
    </location>
    <ligand>
        <name>1D-myo-inositol 3-phosphate</name>
        <dbReference type="ChEBI" id="CHEBI:58401"/>
    </ligand>
</feature>
<dbReference type="Proteomes" id="UP000218944">
    <property type="component" value="Unassembled WGS sequence"/>
</dbReference>
<feature type="binding site" evidence="7">
    <location>
        <position position="204"/>
    </location>
    <ligand>
        <name>1D-myo-inositol 3-phosphate</name>
        <dbReference type="ChEBI" id="CHEBI:58401"/>
    </ligand>
</feature>
<comment type="function">
    <text evidence="7">Catalyzes the transfer of a N-acetyl-glucosamine moiety to 1D-myo-inositol 3-phosphate to produce 1D-myo-inositol 2-acetamido-2-deoxy-glucopyranoside 3-phosphate in the mycothiol biosynthesis pathway.</text>
</comment>
<evidence type="ECO:0000259" key="9">
    <source>
        <dbReference type="Pfam" id="PF13579"/>
    </source>
</evidence>
<feature type="binding site" evidence="7">
    <location>
        <position position="355"/>
    </location>
    <ligand>
        <name>Mg(2+)</name>
        <dbReference type="ChEBI" id="CHEBI:18420"/>
    </ligand>
</feature>
<dbReference type="Gene3D" id="3.40.50.2000">
    <property type="entry name" value="Glycogen Phosphorylase B"/>
    <property type="match status" value="2"/>
</dbReference>
<feature type="binding site" evidence="7">
    <location>
        <position position="72"/>
    </location>
    <ligand>
        <name>UDP-N-acetyl-alpha-D-glucosamine</name>
        <dbReference type="ChEBI" id="CHEBI:57705"/>
    </ligand>
</feature>
<dbReference type="PANTHER" id="PTHR12526:SF510">
    <property type="entry name" value="D-INOSITOL 3-PHOSPHATE GLYCOSYLTRANSFERASE"/>
    <property type="match status" value="1"/>
</dbReference>
<comment type="caution">
    <text evidence="10">The sequence shown here is derived from an EMBL/GenBank/DDBJ whole genome shotgun (WGS) entry which is preliminary data.</text>
</comment>
<sequence>MVHAPRGPQGGRRTRTVSQYASRLGARGGRALGTLANTPLRRLGAGRRPRRVAMLSVHTSPLHQPGTGDAGGMNVYIVELAKRLATIGIEVEVFTRATAGGLPPSVELAPGVLVRHIDAGPYEGLAKEELPAQLCAFTHGVMQAWAGHRPGHYDLVHSHYWLSGHVGWLAAERWGVPLVHAMHTMAKVKNAALAAGDTPEPAARVIGETQIVRAADRLIANTDGEAEELVRHYEADPGKVAVVHPGVNLDRFTPADGRAAARQRLGLPADALIPLFAGRIQPLKAPDILLRAVADLLDRRPELRPRIVVPVVGGPSGSGLAKPEGLQKLAARLGIADVVRFRPPVGQEQLADWYRAASVLVMPSYSESFGLVAAEAQACGTPVVAAAVGGLPVAVRDGVSGFLVSGHDPADYGRALGRFADDPALAGRMGEAAARHARSFGWDTAAAATAEVYTAAINERRRRLRSNHV</sequence>
<evidence type="ECO:0000256" key="3">
    <source>
        <dbReference type="ARBA" id="ARBA00022679"/>
    </source>
</evidence>
<dbReference type="SUPFAM" id="SSF53756">
    <property type="entry name" value="UDP-Glycosyltransferase/glycogen phosphorylase"/>
    <property type="match status" value="1"/>
</dbReference>
<evidence type="ECO:0000256" key="2">
    <source>
        <dbReference type="ARBA" id="ARBA00022676"/>
    </source>
</evidence>
<reference evidence="10 11" key="1">
    <citation type="submission" date="2017-08" db="EMBL/GenBank/DDBJ databases">
        <title>Genome sequence of Streptomyces albireticuli NRRL B-1670.</title>
        <authorList>
            <person name="Graham D.E."/>
            <person name="Mahan K.M."/>
            <person name="Klingeman D.M."/>
            <person name="Hettich R.L."/>
            <person name="Parry R.J."/>
            <person name="Spain J.C."/>
        </authorList>
    </citation>
    <scope>NUCLEOTIDE SEQUENCE [LARGE SCALE GENOMIC DNA]</scope>
    <source>
        <strain evidence="10 11">NRRL B-1670</strain>
    </source>
</reference>
<organism evidence="10 11">
    <name type="scientific">Streptomyces albireticuli</name>
    <dbReference type="NCBI Taxonomy" id="1940"/>
    <lineage>
        <taxon>Bacteria</taxon>
        <taxon>Bacillati</taxon>
        <taxon>Actinomycetota</taxon>
        <taxon>Actinomycetes</taxon>
        <taxon>Kitasatosporales</taxon>
        <taxon>Streptomycetaceae</taxon>
        <taxon>Streptomyces</taxon>
    </lineage>
</organism>
<keyword evidence="4 7" id="KW-0479">Metal-binding</keyword>
<dbReference type="GO" id="GO:0010125">
    <property type="term" value="P:mycothiol biosynthetic process"/>
    <property type="evidence" value="ECO:0007669"/>
    <property type="project" value="UniProtKB-UniRule"/>
</dbReference>
<dbReference type="EMBL" id="NSJV01000393">
    <property type="protein sequence ID" value="PAU47204.1"/>
    <property type="molecule type" value="Genomic_DNA"/>
</dbReference>
<dbReference type="PANTHER" id="PTHR12526">
    <property type="entry name" value="GLYCOSYLTRANSFERASE"/>
    <property type="match status" value="1"/>
</dbReference>
<feature type="binding site" evidence="7">
    <location>
        <position position="357"/>
    </location>
    <ligand>
        <name>Mg(2+)</name>
        <dbReference type="ChEBI" id="CHEBI:18420"/>
    </ligand>
</feature>
<evidence type="ECO:0000313" key="11">
    <source>
        <dbReference type="Proteomes" id="UP000218944"/>
    </source>
</evidence>
<dbReference type="EC" id="2.4.1.250" evidence="7"/>
<dbReference type="CDD" id="cd03800">
    <property type="entry name" value="GT4_sucrose_synthase"/>
    <property type="match status" value="1"/>
</dbReference>
<name>A0A2A2D6R0_9ACTN</name>
<dbReference type="GO" id="GO:0000287">
    <property type="term" value="F:magnesium ion binding"/>
    <property type="evidence" value="ECO:0007669"/>
    <property type="project" value="UniProtKB-UniRule"/>
</dbReference>
<feature type="domain" description="Glycosyl transferase family 1" evidence="8">
    <location>
        <begin position="260"/>
        <end position="435"/>
    </location>
</feature>
<keyword evidence="5 7" id="KW-0460">Magnesium</keyword>
<dbReference type="GO" id="GO:0008375">
    <property type="term" value="F:acetylglucosaminyltransferase activity"/>
    <property type="evidence" value="ECO:0007669"/>
    <property type="project" value="UniProtKB-UniRule"/>
</dbReference>
<feature type="binding site" evidence="7">
    <location>
        <position position="284"/>
    </location>
    <ligand>
        <name>UDP-N-acetyl-alpha-D-glucosamine</name>
        <dbReference type="ChEBI" id="CHEBI:57705"/>
    </ligand>
</feature>